<dbReference type="PANTHER" id="PTHR43083:SF6">
    <property type="entry name" value="MANNAN POLYMERASE COMPLEXES SUBUNIT MNN9"/>
    <property type="match status" value="1"/>
</dbReference>
<comment type="similarity">
    <text evidence="1">Belongs to the ANP1/MMN9/VAN1 family.</text>
</comment>
<evidence type="ECO:0000256" key="2">
    <source>
        <dbReference type="SAM" id="MobiDB-lite"/>
    </source>
</evidence>
<dbReference type="InterPro" id="IPR036388">
    <property type="entry name" value="WH-like_DNA-bd_sf"/>
</dbReference>
<evidence type="ECO:0000256" key="1">
    <source>
        <dbReference type="ARBA" id="ARBA00037964"/>
    </source>
</evidence>
<dbReference type="InterPro" id="IPR052086">
    <property type="entry name" value="Mannan_Polymerase_Subunit"/>
</dbReference>
<dbReference type="PANTHER" id="PTHR43083">
    <property type="entry name" value="MANNAN POLYMERASE II"/>
    <property type="match status" value="1"/>
</dbReference>
<feature type="region of interest" description="Disordered" evidence="2">
    <location>
        <begin position="80"/>
        <end position="144"/>
    </location>
</feature>
<dbReference type="Gene3D" id="1.10.10.10">
    <property type="entry name" value="Winged helix-like DNA-binding domain superfamily/Winged helix DNA-binding domain"/>
    <property type="match status" value="1"/>
</dbReference>
<dbReference type="OrthoDB" id="2405412at2759"/>
<evidence type="ECO:0000313" key="3">
    <source>
        <dbReference type="EMBL" id="KAG2200641.1"/>
    </source>
</evidence>
<accession>A0A8H7QZY5</accession>
<dbReference type="Proteomes" id="UP000603453">
    <property type="component" value="Unassembled WGS sequence"/>
</dbReference>
<name>A0A8H7QZY5_9FUNG</name>
<evidence type="ECO:0000313" key="4">
    <source>
        <dbReference type="Proteomes" id="UP000603453"/>
    </source>
</evidence>
<dbReference type="InterPro" id="IPR029044">
    <property type="entry name" value="Nucleotide-diphossugar_trans"/>
</dbReference>
<dbReference type="FunFam" id="1.10.10.10:FF:000087">
    <property type="entry name" value="Transcriptional adapter 2"/>
    <property type="match status" value="1"/>
</dbReference>
<comment type="caution">
    <text evidence="3">The sequence shown here is derived from an EMBL/GenBank/DDBJ whole genome shotgun (WGS) entry which is preliminary data.</text>
</comment>
<sequence length="558" mass="63490">MLTSSTPISPPVTPKSVLREHVDIPEDAMLQLPVTAYVPSIDLRRKSNARRYSRAMATADKDAITFSNPFALEGQVEVTASATKSHRSKSIPRRSPSPSTRGSFTMDFVGLGNVGTSELSRKRRNSNRTEPMVTPNQPTFNTTSILNTERHVKKSKTDAAAAYDRVDINMSDKDAFQNPQWIPDMNVFHTLPAVRVVWKGSPLDISQLPYYDTLHPGEVNIASTLRLTPEQYLKCKRSLILAAEQFDKLDISFRKSDAQKCKSDHKVFTDLNLITSSPYERKEKLLVLTPLKDAEPYLERYFELLDGTTYPNELISLAFLVSDSSDNTIAALESHIHRIQSRSTWYGKSSSFASVRIFKKDFEFNLSGEERHKYEMQPLRRSIMARSRNWLLTAALTPDIAWVAWVDVDVVHYPATIFGDLMRADVDVVVPNCLLKREDNEFWAYDKNNWQETDASRRIQEDLNADFVLLEGYYEFPTYRYLMVDMPTEVGLDYKVPLDGVGATFTLVKAHVHREGAMFPPFTFQHQVETEGFAKIAKAMGFSVYGLPGYLIYHVQNH</sequence>
<dbReference type="AlphaFoldDB" id="A0A8H7QZY5"/>
<dbReference type="GO" id="GO:0000009">
    <property type="term" value="F:alpha-1,6-mannosyltransferase activity"/>
    <property type="evidence" value="ECO:0007669"/>
    <property type="project" value="TreeGrafter"/>
</dbReference>
<feature type="compositionally biased region" description="Polar residues" evidence="2">
    <location>
        <begin position="134"/>
        <end position="144"/>
    </location>
</feature>
<dbReference type="Pfam" id="PF03452">
    <property type="entry name" value="Anp1"/>
    <property type="match status" value="1"/>
</dbReference>
<feature type="compositionally biased region" description="Low complexity" evidence="2">
    <location>
        <begin position="93"/>
        <end position="103"/>
    </location>
</feature>
<protein>
    <submittedName>
        <fullName evidence="3">Uncharacterized protein</fullName>
    </submittedName>
</protein>
<gene>
    <name evidence="3" type="ORF">INT47_005797</name>
</gene>
<dbReference type="Gene3D" id="3.90.550.10">
    <property type="entry name" value="Spore Coat Polysaccharide Biosynthesis Protein SpsA, Chain A"/>
    <property type="match status" value="1"/>
</dbReference>
<dbReference type="GO" id="GO:0006487">
    <property type="term" value="P:protein N-linked glycosylation"/>
    <property type="evidence" value="ECO:0007669"/>
    <property type="project" value="TreeGrafter"/>
</dbReference>
<keyword evidence="4" id="KW-1185">Reference proteome</keyword>
<organism evidence="3 4">
    <name type="scientific">Mucor saturninus</name>
    <dbReference type="NCBI Taxonomy" id="64648"/>
    <lineage>
        <taxon>Eukaryota</taxon>
        <taxon>Fungi</taxon>
        <taxon>Fungi incertae sedis</taxon>
        <taxon>Mucoromycota</taxon>
        <taxon>Mucoromycotina</taxon>
        <taxon>Mucoromycetes</taxon>
        <taxon>Mucorales</taxon>
        <taxon>Mucorineae</taxon>
        <taxon>Mucoraceae</taxon>
        <taxon>Mucor</taxon>
    </lineage>
</organism>
<dbReference type="GO" id="GO:0000032">
    <property type="term" value="P:cell wall mannoprotein biosynthetic process"/>
    <property type="evidence" value="ECO:0007669"/>
    <property type="project" value="TreeGrafter"/>
</dbReference>
<dbReference type="InterPro" id="IPR009057">
    <property type="entry name" value="Homeodomain-like_sf"/>
</dbReference>
<dbReference type="SUPFAM" id="SSF53448">
    <property type="entry name" value="Nucleotide-diphospho-sugar transferases"/>
    <property type="match status" value="1"/>
</dbReference>
<dbReference type="EMBL" id="JAEPRD010000080">
    <property type="protein sequence ID" value="KAG2200641.1"/>
    <property type="molecule type" value="Genomic_DNA"/>
</dbReference>
<dbReference type="GO" id="GO:0000136">
    <property type="term" value="C:mannan polymerase complex"/>
    <property type="evidence" value="ECO:0007669"/>
    <property type="project" value="TreeGrafter"/>
</dbReference>
<reference evidence="3" key="1">
    <citation type="submission" date="2020-12" db="EMBL/GenBank/DDBJ databases">
        <title>Metabolic potential, ecology and presence of endohyphal bacteria is reflected in genomic diversity of Mucoromycotina.</title>
        <authorList>
            <person name="Muszewska A."/>
            <person name="Okrasinska A."/>
            <person name="Steczkiewicz K."/>
            <person name="Drgas O."/>
            <person name="Orlowska M."/>
            <person name="Perlinska-Lenart U."/>
            <person name="Aleksandrzak-Piekarczyk T."/>
            <person name="Szatraj K."/>
            <person name="Zielenkiewicz U."/>
            <person name="Pilsyk S."/>
            <person name="Malc E."/>
            <person name="Mieczkowski P."/>
            <person name="Kruszewska J.S."/>
            <person name="Biernat P."/>
            <person name="Pawlowska J."/>
        </authorList>
    </citation>
    <scope>NUCLEOTIDE SEQUENCE</scope>
    <source>
        <strain evidence="3">WA0000017839</strain>
    </source>
</reference>
<dbReference type="SUPFAM" id="SSF46689">
    <property type="entry name" value="Homeodomain-like"/>
    <property type="match status" value="1"/>
</dbReference>
<proteinExistence type="inferred from homology"/>